<gene>
    <name evidence="2" type="ORF">NTEN_LOCUS3996</name>
</gene>
<evidence type="ECO:0000313" key="2">
    <source>
        <dbReference type="EMBL" id="CAA9997702.1"/>
    </source>
</evidence>
<organism evidence="2 3">
    <name type="scientific">Nesidiocoris tenuis</name>
    <dbReference type="NCBI Taxonomy" id="355587"/>
    <lineage>
        <taxon>Eukaryota</taxon>
        <taxon>Metazoa</taxon>
        <taxon>Ecdysozoa</taxon>
        <taxon>Arthropoda</taxon>
        <taxon>Hexapoda</taxon>
        <taxon>Insecta</taxon>
        <taxon>Pterygota</taxon>
        <taxon>Neoptera</taxon>
        <taxon>Paraneoptera</taxon>
        <taxon>Hemiptera</taxon>
        <taxon>Heteroptera</taxon>
        <taxon>Panheteroptera</taxon>
        <taxon>Cimicomorpha</taxon>
        <taxon>Miridae</taxon>
        <taxon>Dicyphina</taxon>
        <taxon>Nesidiocoris</taxon>
    </lineage>
</organism>
<evidence type="ECO:0000256" key="1">
    <source>
        <dbReference type="SAM" id="MobiDB-lite"/>
    </source>
</evidence>
<proteinExistence type="predicted"/>
<dbReference type="OrthoDB" id="6257037at2759"/>
<protein>
    <submittedName>
        <fullName evidence="2">Uncharacterized protein</fullName>
    </submittedName>
</protein>
<name>A0A6H5G6Z6_9HEMI</name>
<reference evidence="2 3" key="1">
    <citation type="submission" date="2020-02" db="EMBL/GenBank/DDBJ databases">
        <authorList>
            <person name="Ferguson B K."/>
        </authorList>
    </citation>
    <scope>NUCLEOTIDE SEQUENCE [LARGE SCALE GENOMIC DNA]</scope>
</reference>
<sequence>MDSFCVNRLIGYIFCCIQGNHLTRLIHALEQLNSNPSVTPEQVKSAVLPLLKGHGPLADHFLHLLPNEKPPPSITWKANSARSRGAQQKRESGKESSLTSATCGPTASTLTSSNLKPGDTRYNYLSRGGTRKLDHASFWPVLDLMRVHDYAGRAAITHYSRASSALLTSLNSVILSCWIGHHCDLATTGWHWRSPSKNSLVYPTKRIFACDDVGLQSDRQLLPGAQVGRLQTQPPRRFSYGENRRRLLFRSVQVVRSFRQVTSSVRRFGLNGSTVARTLLLYALLRDAITASLRSLNRRVIDDLKKLENPARKFHPSRESYPESPEIRI</sequence>
<feature type="region of interest" description="Disordered" evidence="1">
    <location>
        <begin position="72"/>
        <end position="114"/>
    </location>
</feature>
<dbReference type="EMBL" id="CADCXU010005911">
    <property type="protein sequence ID" value="CAA9997702.1"/>
    <property type="molecule type" value="Genomic_DNA"/>
</dbReference>
<evidence type="ECO:0000313" key="3">
    <source>
        <dbReference type="Proteomes" id="UP000479000"/>
    </source>
</evidence>
<feature type="compositionally biased region" description="Polar residues" evidence="1">
    <location>
        <begin position="76"/>
        <end position="86"/>
    </location>
</feature>
<keyword evidence="3" id="KW-1185">Reference proteome</keyword>
<dbReference type="Proteomes" id="UP000479000">
    <property type="component" value="Unassembled WGS sequence"/>
</dbReference>
<feature type="non-terminal residue" evidence="2">
    <location>
        <position position="329"/>
    </location>
</feature>
<accession>A0A6H5G6Z6</accession>
<feature type="compositionally biased region" description="Polar residues" evidence="1">
    <location>
        <begin position="95"/>
        <end position="114"/>
    </location>
</feature>
<dbReference type="AlphaFoldDB" id="A0A6H5G6Z6"/>